<evidence type="ECO:0000313" key="3">
    <source>
        <dbReference type="Proteomes" id="UP000245634"/>
    </source>
</evidence>
<feature type="domain" description="HTH cro/C1-type" evidence="1">
    <location>
        <begin position="21"/>
        <end position="77"/>
    </location>
</feature>
<dbReference type="GO" id="GO:0003677">
    <property type="term" value="F:DNA binding"/>
    <property type="evidence" value="ECO:0007669"/>
    <property type="project" value="InterPro"/>
</dbReference>
<dbReference type="RefSeq" id="WP_109685949.1">
    <property type="nucleotide sequence ID" value="NZ_QGGL01000002.1"/>
</dbReference>
<accession>A0A316DCT2</accession>
<name>A0A316DCT2_9BACL</name>
<gene>
    <name evidence="2" type="ORF">C7459_1025</name>
</gene>
<dbReference type="SMART" id="SM00028">
    <property type="entry name" value="TPR"/>
    <property type="match status" value="2"/>
</dbReference>
<proteinExistence type="predicted"/>
<dbReference type="AlphaFoldDB" id="A0A316DCT2"/>
<dbReference type="InterPro" id="IPR011990">
    <property type="entry name" value="TPR-like_helical_dom_sf"/>
</dbReference>
<dbReference type="SMART" id="SM00530">
    <property type="entry name" value="HTH_XRE"/>
    <property type="match status" value="1"/>
</dbReference>
<dbReference type="SUPFAM" id="SSF47413">
    <property type="entry name" value="lambda repressor-like DNA-binding domains"/>
    <property type="match status" value="1"/>
</dbReference>
<keyword evidence="3" id="KW-1185">Reference proteome</keyword>
<organism evidence="2 3">
    <name type="scientific">Tumebacillus permanentifrigoris</name>
    <dbReference type="NCBI Taxonomy" id="378543"/>
    <lineage>
        <taxon>Bacteria</taxon>
        <taxon>Bacillati</taxon>
        <taxon>Bacillota</taxon>
        <taxon>Bacilli</taxon>
        <taxon>Bacillales</taxon>
        <taxon>Alicyclobacillaceae</taxon>
        <taxon>Tumebacillus</taxon>
    </lineage>
</organism>
<evidence type="ECO:0000259" key="1">
    <source>
        <dbReference type="PROSITE" id="PS50943"/>
    </source>
</evidence>
<dbReference type="OrthoDB" id="2379799at2"/>
<dbReference type="CDD" id="cd00093">
    <property type="entry name" value="HTH_XRE"/>
    <property type="match status" value="1"/>
</dbReference>
<evidence type="ECO:0000313" key="2">
    <source>
        <dbReference type="EMBL" id="PWK15765.1"/>
    </source>
</evidence>
<dbReference type="Proteomes" id="UP000245634">
    <property type="component" value="Unassembled WGS sequence"/>
</dbReference>
<protein>
    <submittedName>
        <fullName evidence="2">Helix-turn-helix protein</fullName>
    </submittedName>
</protein>
<dbReference type="InterPro" id="IPR001387">
    <property type="entry name" value="Cro/C1-type_HTH"/>
</dbReference>
<dbReference type="PROSITE" id="PS50943">
    <property type="entry name" value="HTH_CROC1"/>
    <property type="match status" value="1"/>
</dbReference>
<dbReference type="Gene3D" id="1.10.260.40">
    <property type="entry name" value="lambda repressor-like DNA-binding domains"/>
    <property type="match status" value="1"/>
</dbReference>
<dbReference type="InterPro" id="IPR010982">
    <property type="entry name" value="Lambda_DNA-bd_dom_sf"/>
</dbReference>
<sequence>MSTIDLTTMSEFAKIPLLRRIIELLEEQEDNLSKRSIASMIGVNRETVRLLFKEKRPVTLDVLEKIAKGLSITVDRIRQLDSIKREKELNKVLTGNKRTRVMLMRALDLATELVELSLGVTERGYALNNLGRVLYVQGEYNKAHDIWLSALDFAKSIQREHNDSQLLHIVTANLMLTYTIRKEYSNIESIFHIVEQAFPDHPKAMGQCFYTKMKMEEERGNLELAREYSYNSLEHFSKTDDDKQIGKAFFNVAYYEFLLGSFKKSLNLLSTSIEYLRDFDDLLIRCVKDYVKCLMKLRDHETAIRVVEEYSELAREYPEYRAKLRIMYAVAKDDPSIADYVMKDTSLSVNTRYIASKCLLEYHYSKGDSDSAMRYYEMVRIFSSTKSGYLDEEGL</sequence>
<dbReference type="InterPro" id="IPR019734">
    <property type="entry name" value="TPR_rpt"/>
</dbReference>
<dbReference type="Gene3D" id="1.25.40.10">
    <property type="entry name" value="Tetratricopeptide repeat domain"/>
    <property type="match status" value="2"/>
</dbReference>
<dbReference type="SUPFAM" id="SSF48452">
    <property type="entry name" value="TPR-like"/>
    <property type="match status" value="1"/>
</dbReference>
<comment type="caution">
    <text evidence="2">The sequence shown here is derived from an EMBL/GenBank/DDBJ whole genome shotgun (WGS) entry which is preliminary data.</text>
</comment>
<reference evidence="2 3" key="1">
    <citation type="submission" date="2018-05" db="EMBL/GenBank/DDBJ databases">
        <title>Genomic Encyclopedia of Type Strains, Phase IV (KMG-IV): sequencing the most valuable type-strain genomes for metagenomic binning, comparative biology and taxonomic classification.</title>
        <authorList>
            <person name="Goeker M."/>
        </authorList>
    </citation>
    <scope>NUCLEOTIDE SEQUENCE [LARGE SCALE GENOMIC DNA]</scope>
    <source>
        <strain evidence="2 3">DSM 18773</strain>
    </source>
</reference>
<dbReference type="EMBL" id="QGGL01000002">
    <property type="protein sequence ID" value="PWK15765.1"/>
    <property type="molecule type" value="Genomic_DNA"/>
</dbReference>
<dbReference type="Pfam" id="PF01381">
    <property type="entry name" value="HTH_3"/>
    <property type="match status" value="1"/>
</dbReference>